<keyword evidence="3" id="KW-1185">Reference proteome</keyword>
<dbReference type="RefSeq" id="WP_072044936.1">
    <property type="nucleotide sequence ID" value="NZ_CAWMDP010000003.1"/>
</dbReference>
<evidence type="ECO:0000313" key="3">
    <source>
        <dbReference type="Proteomes" id="UP000032452"/>
    </source>
</evidence>
<gene>
    <name evidence="2" type="ORF">UH38_15930</name>
</gene>
<feature type="chain" id="PRO_5002337282" description="Outer membrane protein beta-barrel domain-containing protein" evidence="1">
    <location>
        <begin position="33"/>
        <end position="294"/>
    </location>
</feature>
<proteinExistence type="predicted"/>
<feature type="signal peptide" evidence="1">
    <location>
        <begin position="1"/>
        <end position="32"/>
    </location>
</feature>
<dbReference type="STRING" id="1618023.UH38_15930"/>
<dbReference type="AlphaFoldDB" id="A0A0D8ZUF9"/>
<keyword evidence="1" id="KW-0732">Signal</keyword>
<name>A0A0D8ZUF9_9CYAN</name>
<protein>
    <recommendedName>
        <fullName evidence="4">Outer membrane protein beta-barrel domain-containing protein</fullName>
    </recommendedName>
</protein>
<accession>A0A0D8ZUF9</accession>
<evidence type="ECO:0008006" key="4">
    <source>
        <dbReference type="Google" id="ProtNLM"/>
    </source>
</evidence>
<sequence>MKNVFWRWMGLGLSVTALTSIVIMNAQLSAQAEMPDNSSNVEASSQLADEIAEYSRSSTPTSADAFLNAPQQIAIAPAPDTQVTAEKRLPSTLVASVPTDVNNSAANVAPHPGTTETSARSLSAIAPTVPPSDRTVAQNNDSEVAQLPVDPGRATRGGSSYIGIGGNIGLSGDTALGDGNFTIISKIGLTRNIAVRPSVVLGNDATFLIPLTYDFSIRQAEALEEVLPLAPYVGAGVSIATGDNDNIGLLLTGGIDVPLNSQFTANAAVNVGIADETDVGLAIGVGYNFSGLGL</sequence>
<organism evidence="2 3">
    <name type="scientific">Aliterella atlantica CENA595</name>
    <dbReference type="NCBI Taxonomy" id="1618023"/>
    <lineage>
        <taxon>Bacteria</taxon>
        <taxon>Bacillati</taxon>
        <taxon>Cyanobacteriota</taxon>
        <taxon>Cyanophyceae</taxon>
        <taxon>Chroococcidiopsidales</taxon>
        <taxon>Aliterellaceae</taxon>
        <taxon>Aliterella</taxon>
    </lineage>
</organism>
<dbReference type="Proteomes" id="UP000032452">
    <property type="component" value="Unassembled WGS sequence"/>
</dbReference>
<evidence type="ECO:0000256" key="1">
    <source>
        <dbReference type="SAM" id="SignalP"/>
    </source>
</evidence>
<dbReference type="PATRIC" id="fig|1618023.3.peg.215"/>
<evidence type="ECO:0000313" key="2">
    <source>
        <dbReference type="EMBL" id="KJH70876.1"/>
    </source>
</evidence>
<reference evidence="2 3" key="1">
    <citation type="submission" date="2015-02" db="EMBL/GenBank/DDBJ databases">
        <title>Draft genome of a novel marine cyanobacterium (Chroococcales) isolated from South Atlantic Ocean.</title>
        <authorList>
            <person name="Rigonato J."/>
            <person name="Alvarenga D.O."/>
            <person name="Branco L.H."/>
            <person name="Varani A.M."/>
            <person name="Brandini F.P."/>
            <person name="Fiore M.F."/>
        </authorList>
    </citation>
    <scope>NUCLEOTIDE SEQUENCE [LARGE SCALE GENOMIC DNA]</scope>
    <source>
        <strain evidence="2 3">CENA595</strain>
    </source>
</reference>
<comment type="caution">
    <text evidence="2">The sequence shown here is derived from an EMBL/GenBank/DDBJ whole genome shotgun (WGS) entry which is preliminary data.</text>
</comment>
<dbReference type="EMBL" id="JYON01000017">
    <property type="protein sequence ID" value="KJH70876.1"/>
    <property type="molecule type" value="Genomic_DNA"/>
</dbReference>